<sequence>MCVKTAVSFIFNCSLMAAQKAWRSDMAGAGILTTQWSGWSGRGGAVERTVAWACGGSGMSVATPADLKDGLESTVSS</sequence>
<dbReference type="AlphaFoldDB" id="A0AAW1Y1J8"/>
<organism evidence="1 2">
    <name type="scientific">Rubus argutus</name>
    <name type="common">Southern blackberry</name>
    <dbReference type="NCBI Taxonomy" id="59490"/>
    <lineage>
        <taxon>Eukaryota</taxon>
        <taxon>Viridiplantae</taxon>
        <taxon>Streptophyta</taxon>
        <taxon>Embryophyta</taxon>
        <taxon>Tracheophyta</taxon>
        <taxon>Spermatophyta</taxon>
        <taxon>Magnoliopsida</taxon>
        <taxon>eudicotyledons</taxon>
        <taxon>Gunneridae</taxon>
        <taxon>Pentapetalae</taxon>
        <taxon>rosids</taxon>
        <taxon>fabids</taxon>
        <taxon>Rosales</taxon>
        <taxon>Rosaceae</taxon>
        <taxon>Rosoideae</taxon>
        <taxon>Rosoideae incertae sedis</taxon>
        <taxon>Rubus</taxon>
    </lineage>
</organism>
<name>A0AAW1Y1J8_RUBAR</name>
<reference evidence="1 2" key="1">
    <citation type="journal article" date="2023" name="G3 (Bethesda)">
        <title>A chromosome-length genome assembly and annotation of blackberry (Rubus argutus, cv. 'Hillquist').</title>
        <authorList>
            <person name="Bruna T."/>
            <person name="Aryal R."/>
            <person name="Dudchenko O."/>
            <person name="Sargent D.J."/>
            <person name="Mead D."/>
            <person name="Buti M."/>
            <person name="Cavallini A."/>
            <person name="Hytonen T."/>
            <person name="Andres J."/>
            <person name="Pham M."/>
            <person name="Weisz D."/>
            <person name="Mascagni F."/>
            <person name="Usai G."/>
            <person name="Natali L."/>
            <person name="Bassil N."/>
            <person name="Fernandez G.E."/>
            <person name="Lomsadze A."/>
            <person name="Armour M."/>
            <person name="Olukolu B."/>
            <person name="Poorten T."/>
            <person name="Britton C."/>
            <person name="Davik J."/>
            <person name="Ashrafi H."/>
            <person name="Aiden E.L."/>
            <person name="Borodovsky M."/>
            <person name="Worthington M."/>
        </authorList>
    </citation>
    <scope>NUCLEOTIDE SEQUENCE [LARGE SCALE GENOMIC DNA]</scope>
    <source>
        <strain evidence="1">PI 553951</strain>
    </source>
</reference>
<dbReference type="Proteomes" id="UP001457282">
    <property type="component" value="Unassembled WGS sequence"/>
</dbReference>
<keyword evidence="2" id="KW-1185">Reference proteome</keyword>
<proteinExistence type="predicted"/>
<evidence type="ECO:0000313" key="2">
    <source>
        <dbReference type="Proteomes" id="UP001457282"/>
    </source>
</evidence>
<comment type="caution">
    <text evidence="1">The sequence shown here is derived from an EMBL/GenBank/DDBJ whole genome shotgun (WGS) entry which is preliminary data.</text>
</comment>
<dbReference type="EMBL" id="JBEDUW010000002">
    <property type="protein sequence ID" value="KAK9943081.1"/>
    <property type="molecule type" value="Genomic_DNA"/>
</dbReference>
<evidence type="ECO:0000313" key="1">
    <source>
        <dbReference type="EMBL" id="KAK9943081.1"/>
    </source>
</evidence>
<gene>
    <name evidence="1" type="ORF">M0R45_008702</name>
</gene>
<evidence type="ECO:0008006" key="3">
    <source>
        <dbReference type="Google" id="ProtNLM"/>
    </source>
</evidence>
<accession>A0AAW1Y1J8</accession>
<protein>
    <recommendedName>
        <fullName evidence="3">Secreted protein</fullName>
    </recommendedName>
</protein>